<keyword evidence="2" id="KW-1185">Reference proteome</keyword>
<dbReference type="PANTHER" id="PTHR28037">
    <property type="entry name" value="ALCOHOL O-ACETYLTRANSFERASE 1-RELATED"/>
    <property type="match status" value="1"/>
</dbReference>
<comment type="caution">
    <text evidence="1">The sequence shown here is derived from an EMBL/GenBank/DDBJ whole genome shotgun (WGS) entry which is preliminary data.</text>
</comment>
<dbReference type="Proteomes" id="UP001597073">
    <property type="component" value="Unassembled WGS sequence"/>
</dbReference>
<proteinExistence type="predicted"/>
<dbReference type="InterPro" id="IPR052058">
    <property type="entry name" value="Alcohol_O-acetyltransferase"/>
</dbReference>
<dbReference type="EMBL" id="JBHTIA010000003">
    <property type="protein sequence ID" value="MFD0764602.1"/>
    <property type="molecule type" value="Genomic_DNA"/>
</dbReference>
<name>A0ABW2ZEJ3_9SPHI</name>
<protein>
    <recommendedName>
        <fullName evidence="3">Condensation domain-containing protein</fullName>
    </recommendedName>
</protein>
<dbReference type="PANTHER" id="PTHR28037:SF1">
    <property type="entry name" value="ALCOHOL O-ACETYLTRANSFERASE 1-RELATED"/>
    <property type="match status" value="1"/>
</dbReference>
<dbReference type="InterPro" id="IPR023213">
    <property type="entry name" value="CAT-like_dom_sf"/>
</dbReference>
<dbReference type="RefSeq" id="WP_377140309.1">
    <property type="nucleotide sequence ID" value="NZ_JBHTIA010000003.1"/>
</dbReference>
<gene>
    <name evidence="1" type="ORF">ACFQZI_07035</name>
</gene>
<evidence type="ECO:0008006" key="3">
    <source>
        <dbReference type="Google" id="ProtNLM"/>
    </source>
</evidence>
<evidence type="ECO:0000313" key="2">
    <source>
        <dbReference type="Proteomes" id="UP001597073"/>
    </source>
</evidence>
<evidence type="ECO:0000313" key="1">
    <source>
        <dbReference type="EMBL" id="MFD0764602.1"/>
    </source>
</evidence>
<sequence>MSNYQGRPLGAVEKLYLALNDIFTKDFALVAELDRKVPPGHIPAAMGNLIRRHPQLNYHIKEDSRFQFWFRCGPEPSIPYRIVEVDEFSDWLYVLKSEMMAPVQTDTPPMIRIIFLQKAGTSTVIILANHTIADGMAGLIILQDLLKILSGYTLAQLKIPGSIDVVVGEILENQPVFIPGAGEPVKYPDPGSETEIFINKLQLTGAFTSRLLGNCRREKTTINGALNAAVALVLNANKSGAEDRPIITRAPLSVRELLSNPQDVVLNVITRNMALQPADFPGIWPLARFISNELRSPDSLDEVKAYVKYFRAGLMRPVPFSEIVKTVRSSVDTDFMITNLGRINQDIYGSYKILNLWGPVVVSGTGKEQTIGTVTIAGRLTLTHVSLFPVRSLLSNAVDLIMRSLP</sequence>
<reference evidence="2" key="1">
    <citation type="journal article" date="2019" name="Int. J. Syst. Evol. Microbiol.">
        <title>The Global Catalogue of Microorganisms (GCM) 10K type strain sequencing project: providing services to taxonomists for standard genome sequencing and annotation.</title>
        <authorList>
            <consortium name="The Broad Institute Genomics Platform"/>
            <consortium name="The Broad Institute Genome Sequencing Center for Infectious Disease"/>
            <person name="Wu L."/>
            <person name="Ma J."/>
        </authorList>
    </citation>
    <scope>NUCLEOTIDE SEQUENCE [LARGE SCALE GENOMIC DNA]</scope>
    <source>
        <strain evidence="2">CCUG 60742</strain>
    </source>
</reference>
<organism evidence="1 2">
    <name type="scientific">Mucilaginibacter lutimaris</name>
    <dbReference type="NCBI Taxonomy" id="931629"/>
    <lineage>
        <taxon>Bacteria</taxon>
        <taxon>Pseudomonadati</taxon>
        <taxon>Bacteroidota</taxon>
        <taxon>Sphingobacteriia</taxon>
        <taxon>Sphingobacteriales</taxon>
        <taxon>Sphingobacteriaceae</taxon>
        <taxon>Mucilaginibacter</taxon>
    </lineage>
</organism>
<dbReference type="SUPFAM" id="SSF52777">
    <property type="entry name" value="CoA-dependent acyltransferases"/>
    <property type="match status" value="2"/>
</dbReference>
<accession>A0ABW2ZEJ3</accession>
<dbReference type="Gene3D" id="3.30.559.30">
    <property type="entry name" value="Nonribosomal peptide synthetase, condensation domain"/>
    <property type="match status" value="1"/>
</dbReference>
<dbReference type="Gene3D" id="3.30.559.10">
    <property type="entry name" value="Chloramphenicol acetyltransferase-like domain"/>
    <property type="match status" value="1"/>
</dbReference>